<dbReference type="InterPro" id="IPR005537">
    <property type="entry name" value="RAMP_III_fam"/>
</dbReference>
<dbReference type="GO" id="GO:0051607">
    <property type="term" value="P:defense response to virus"/>
    <property type="evidence" value="ECO:0007669"/>
    <property type="project" value="UniProtKB-KW"/>
</dbReference>
<evidence type="ECO:0000256" key="1">
    <source>
        <dbReference type="ARBA" id="ARBA00023118"/>
    </source>
</evidence>
<dbReference type="RefSeq" id="WP_182583104.1">
    <property type="nucleotide sequence ID" value="NZ_JABVCQ010000008.1"/>
</dbReference>
<protein>
    <submittedName>
        <fullName evidence="4">Type III-B CRISPR module RAMP protein Cmr1</fullName>
    </submittedName>
</protein>
<evidence type="ECO:0000259" key="3">
    <source>
        <dbReference type="Pfam" id="PF03787"/>
    </source>
</evidence>
<feature type="domain" description="CRISPR type III-associated protein" evidence="3">
    <location>
        <begin position="32"/>
        <end position="215"/>
    </location>
</feature>
<gene>
    <name evidence="4" type="primary">cmr1</name>
    <name evidence="4" type="ORF">HUK38_05020</name>
</gene>
<organism evidence="4 5">
    <name type="scientific">Thiospirillum jenense</name>
    <dbReference type="NCBI Taxonomy" id="1653858"/>
    <lineage>
        <taxon>Bacteria</taxon>
        <taxon>Pseudomonadati</taxon>
        <taxon>Pseudomonadota</taxon>
        <taxon>Gammaproteobacteria</taxon>
        <taxon>Chromatiales</taxon>
        <taxon>Chromatiaceae</taxon>
        <taxon>Thiospirillum</taxon>
    </lineage>
</organism>
<proteinExistence type="predicted"/>
<dbReference type="Pfam" id="PF03787">
    <property type="entry name" value="RAMPs"/>
    <property type="match status" value="1"/>
</dbReference>
<dbReference type="InterPro" id="IPR007522">
    <property type="entry name" value="CRISPR-assoc_prot_TM1795"/>
</dbReference>
<dbReference type="Proteomes" id="UP000548632">
    <property type="component" value="Unassembled WGS sequence"/>
</dbReference>
<evidence type="ECO:0000256" key="2">
    <source>
        <dbReference type="SAM" id="MobiDB-lite"/>
    </source>
</evidence>
<dbReference type="AlphaFoldDB" id="A0A839H9Y5"/>
<keyword evidence="1" id="KW-0051">Antiviral defense</keyword>
<evidence type="ECO:0000313" key="4">
    <source>
        <dbReference type="EMBL" id="MBB1125594.1"/>
    </source>
</evidence>
<reference evidence="4 5" key="1">
    <citation type="journal article" date="2020" name="Arch. Microbiol.">
        <title>The genome sequence of the giant phototrophic gammaproteobacterium Thiospirillum jenense gives insight into its physiological properties and phylogenetic relationships.</title>
        <authorList>
            <person name="Imhoff J.F."/>
            <person name="Meyer T.E."/>
            <person name="Kyndt J.A."/>
        </authorList>
    </citation>
    <scope>NUCLEOTIDE SEQUENCE [LARGE SCALE GENOMIC DNA]</scope>
    <source>
        <strain evidence="4 5">DSM 216</strain>
    </source>
</reference>
<feature type="region of interest" description="Disordered" evidence="2">
    <location>
        <begin position="262"/>
        <end position="285"/>
    </location>
</feature>
<dbReference type="NCBIfam" id="TIGR01894">
    <property type="entry name" value="cas_TM1795_cmr1"/>
    <property type="match status" value="1"/>
</dbReference>
<sequence length="426" mass="47213">MRQLNPALDPQTALADWSTATSANADPWTHYTCKLVTPLYGGGVRAAEVDTAMPIRAAGIRGQLRFWWRIANGPFASSAEMFQREVAIWGGIGNKNPVASKVAVRIDRITGQTHPEPAFIYQSNPNKPGELKTMPDAADWIDSYALFPARGELTKDKRAAEVPPHKLIRAGLGFRLGVRDADLTAAQRAEVTAALRWWASFGGVGARTRRGLGAVQVSNLPLVTAEEVAQRGGQLCVRAVEKTAELAWKMSVTRLRDFRQGIDLGRDPRSPGSESPAGRSRWPEPDIIRHQTRRHSHGHQPTHPVTTVYPRAAFGLPIVFHFKDENKGEPPQQLLVPDMGDRKGDRMASQLILRPYWDGKNWRPAALLLPGWEAALTVRAGFGDGTFKRAWPTAPAERQQLAAQIEPMQKRGDDPLTAFLHYFEER</sequence>
<accession>A0A839H9Y5</accession>
<name>A0A839H9Y5_9GAMM</name>
<evidence type="ECO:0000313" key="5">
    <source>
        <dbReference type="Proteomes" id="UP000548632"/>
    </source>
</evidence>
<comment type="caution">
    <text evidence="4">The sequence shown here is derived from an EMBL/GenBank/DDBJ whole genome shotgun (WGS) entry which is preliminary data.</text>
</comment>
<keyword evidence="5" id="KW-1185">Reference proteome</keyword>
<dbReference type="EMBL" id="JABVCQ010000008">
    <property type="protein sequence ID" value="MBB1125594.1"/>
    <property type="molecule type" value="Genomic_DNA"/>
</dbReference>